<dbReference type="CDD" id="cd00086">
    <property type="entry name" value="homeodomain"/>
    <property type="match status" value="1"/>
</dbReference>
<dbReference type="PROSITE" id="PS00027">
    <property type="entry name" value="HOMEOBOX_1"/>
    <property type="match status" value="1"/>
</dbReference>
<accession>A0A2P6N006</accession>
<dbReference type="GO" id="GO:0000978">
    <property type="term" value="F:RNA polymerase II cis-regulatory region sequence-specific DNA binding"/>
    <property type="evidence" value="ECO:0007669"/>
    <property type="project" value="TreeGrafter"/>
</dbReference>
<evidence type="ECO:0000256" key="2">
    <source>
        <dbReference type="ARBA" id="ARBA00023125"/>
    </source>
</evidence>
<sequence length="246" mass="27947">MSRSDPTKLWNLDCVSVSCSKEEGAAPVSHMKREAPRDPIERSMIESFRHGNPPAHNHLHPMYSQGPPNLQPVKTIEPTSLKRKHSRVTQAQAQLLEEAFLLHNIPSKRVCQDLSDRLEMSYRRVQVWFQNKRAKQRRIKAQEEGKTPENTEEVLSSSPTPEEKEEESGSNGGTEKSNCTEERTIEEVKLTKKEVEINPNRKLSVAFLCVVSSCISRICRIFSSYSAFCSVTRCSSWVIFCKASDP</sequence>
<dbReference type="SMART" id="SM00389">
    <property type="entry name" value="HOX"/>
    <property type="match status" value="1"/>
</dbReference>
<dbReference type="InterPro" id="IPR009057">
    <property type="entry name" value="Homeodomain-like_sf"/>
</dbReference>
<reference evidence="9 10" key="1">
    <citation type="journal article" date="2018" name="Genome Biol. Evol.">
        <title>Multiple Roots of Fruiting Body Formation in Amoebozoa.</title>
        <authorList>
            <person name="Hillmann F."/>
            <person name="Forbes G."/>
            <person name="Novohradska S."/>
            <person name="Ferling I."/>
            <person name="Riege K."/>
            <person name="Groth M."/>
            <person name="Westermann M."/>
            <person name="Marz M."/>
            <person name="Spaller T."/>
            <person name="Winckler T."/>
            <person name="Schaap P."/>
            <person name="Glockner G."/>
        </authorList>
    </citation>
    <scope>NUCLEOTIDE SEQUENCE [LARGE SCALE GENOMIC DNA]</scope>
    <source>
        <strain evidence="9 10">Jena</strain>
    </source>
</reference>
<dbReference type="Pfam" id="PF00046">
    <property type="entry name" value="Homeodomain"/>
    <property type="match status" value="1"/>
</dbReference>
<dbReference type="GO" id="GO:0030154">
    <property type="term" value="P:cell differentiation"/>
    <property type="evidence" value="ECO:0007669"/>
    <property type="project" value="TreeGrafter"/>
</dbReference>
<feature type="region of interest" description="Disordered" evidence="7">
    <location>
        <begin position="136"/>
        <end position="182"/>
    </location>
</feature>
<dbReference type="GO" id="GO:0005634">
    <property type="term" value="C:nucleus"/>
    <property type="evidence" value="ECO:0007669"/>
    <property type="project" value="UniProtKB-SubCell"/>
</dbReference>
<dbReference type="InterPro" id="IPR017970">
    <property type="entry name" value="Homeobox_CS"/>
</dbReference>
<feature type="DNA-binding region" description="Homeobox" evidence="5">
    <location>
        <begin position="81"/>
        <end position="140"/>
    </location>
</feature>
<feature type="compositionally biased region" description="Basic and acidic residues" evidence="7">
    <location>
        <begin position="140"/>
        <end position="149"/>
    </location>
</feature>
<evidence type="ECO:0000256" key="3">
    <source>
        <dbReference type="ARBA" id="ARBA00023155"/>
    </source>
</evidence>
<dbReference type="OrthoDB" id="6159439at2759"/>
<protein>
    <recommendedName>
        <fullName evidence="8">Homeobox domain-containing protein</fullName>
    </recommendedName>
</protein>
<evidence type="ECO:0000256" key="6">
    <source>
        <dbReference type="RuleBase" id="RU000682"/>
    </source>
</evidence>
<evidence type="ECO:0000256" key="1">
    <source>
        <dbReference type="ARBA" id="ARBA00004123"/>
    </source>
</evidence>
<keyword evidence="4 5" id="KW-0539">Nucleus</keyword>
<keyword evidence="3 5" id="KW-0371">Homeobox</keyword>
<dbReference type="Gene3D" id="1.10.10.60">
    <property type="entry name" value="Homeodomain-like"/>
    <property type="match status" value="1"/>
</dbReference>
<dbReference type="GO" id="GO:0000981">
    <property type="term" value="F:DNA-binding transcription factor activity, RNA polymerase II-specific"/>
    <property type="evidence" value="ECO:0007669"/>
    <property type="project" value="InterPro"/>
</dbReference>
<dbReference type="InterPro" id="IPR001356">
    <property type="entry name" value="HD"/>
</dbReference>
<dbReference type="AlphaFoldDB" id="A0A2P6N006"/>
<dbReference type="Proteomes" id="UP000241769">
    <property type="component" value="Unassembled WGS sequence"/>
</dbReference>
<evidence type="ECO:0000256" key="4">
    <source>
        <dbReference type="ARBA" id="ARBA00023242"/>
    </source>
</evidence>
<proteinExistence type="predicted"/>
<evidence type="ECO:0000256" key="7">
    <source>
        <dbReference type="SAM" id="MobiDB-lite"/>
    </source>
</evidence>
<gene>
    <name evidence="9" type="ORF">PROFUN_14475</name>
</gene>
<dbReference type="PANTHER" id="PTHR24324">
    <property type="entry name" value="HOMEOBOX PROTEIN HHEX"/>
    <property type="match status" value="1"/>
</dbReference>
<comment type="caution">
    <text evidence="9">The sequence shown here is derived from an EMBL/GenBank/DDBJ whole genome shotgun (WGS) entry which is preliminary data.</text>
</comment>
<dbReference type="SUPFAM" id="SSF46689">
    <property type="entry name" value="Homeodomain-like"/>
    <property type="match status" value="1"/>
</dbReference>
<dbReference type="InParanoid" id="A0A2P6N006"/>
<dbReference type="PANTHER" id="PTHR24324:SF5">
    <property type="entry name" value="HEMATOPOIETICALLY-EXPRESSED HOMEOBOX PROTEIN HHEX"/>
    <property type="match status" value="1"/>
</dbReference>
<evidence type="ECO:0000313" key="9">
    <source>
        <dbReference type="EMBL" id="PRP77263.1"/>
    </source>
</evidence>
<dbReference type="STRING" id="1890364.A0A2P6N006"/>
<organism evidence="9 10">
    <name type="scientific">Planoprotostelium fungivorum</name>
    <dbReference type="NCBI Taxonomy" id="1890364"/>
    <lineage>
        <taxon>Eukaryota</taxon>
        <taxon>Amoebozoa</taxon>
        <taxon>Evosea</taxon>
        <taxon>Variosea</taxon>
        <taxon>Cavosteliida</taxon>
        <taxon>Cavosteliaceae</taxon>
        <taxon>Planoprotostelium</taxon>
    </lineage>
</organism>
<keyword evidence="10" id="KW-1185">Reference proteome</keyword>
<evidence type="ECO:0000259" key="8">
    <source>
        <dbReference type="PROSITE" id="PS50071"/>
    </source>
</evidence>
<name>A0A2P6N006_9EUKA</name>
<comment type="subcellular location">
    <subcellularLocation>
        <location evidence="1 5 6">Nucleus</location>
    </subcellularLocation>
</comment>
<dbReference type="EMBL" id="MDYQ01000271">
    <property type="protein sequence ID" value="PRP77263.1"/>
    <property type="molecule type" value="Genomic_DNA"/>
</dbReference>
<dbReference type="InterPro" id="IPR051000">
    <property type="entry name" value="Homeobox_DNA-bind_prot"/>
</dbReference>
<evidence type="ECO:0000256" key="5">
    <source>
        <dbReference type="PROSITE-ProRule" id="PRU00108"/>
    </source>
</evidence>
<dbReference type="PROSITE" id="PS50071">
    <property type="entry name" value="HOMEOBOX_2"/>
    <property type="match status" value="1"/>
</dbReference>
<evidence type="ECO:0000313" key="10">
    <source>
        <dbReference type="Proteomes" id="UP000241769"/>
    </source>
</evidence>
<keyword evidence="2 5" id="KW-0238">DNA-binding</keyword>
<feature type="domain" description="Homeobox" evidence="8">
    <location>
        <begin position="79"/>
        <end position="139"/>
    </location>
</feature>